<dbReference type="Gene3D" id="3.40.50.300">
    <property type="entry name" value="P-loop containing nucleotide triphosphate hydrolases"/>
    <property type="match status" value="1"/>
</dbReference>
<dbReference type="GO" id="GO:0071140">
    <property type="term" value="P:resolution of mitotic recombination intermediates"/>
    <property type="evidence" value="ECO:0007669"/>
    <property type="project" value="TreeGrafter"/>
</dbReference>
<evidence type="ECO:0000313" key="4">
    <source>
        <dbReference type="Proteomes" id="UP001652626"/>
    </source>
</evidence>
<dbReference type="AlphaFoldDB" id="A0A8B8IB20"/>
<dbReference type="GeneID" id="113399350"/>
<dbReference type="PANTHER" id="PTHR46487">
    <property type="entry name" value="DNA REPAIR PROTEIN XRCC3"/>
    <property type="match status" value="1"/>
</dbReference>
<proteinExistence type="predicted"/>
<dbReference type="OrthoDB" id="1861185at2759"/>
<dbReference type="SUPFAM" id="SSF52540">
    <property type="entry name" value="P-loop containing nucleoside triphosphate hydrolases"/>
    <property type="match status" value="1"/>
</dbReference>
<dbReference type="PIRSF" id="PIRSF005856">
    <property type="entry name" value="Rad51"/>
    <property type="match status" value="1"/>
</dbReference>
<accession>A0A8B8IB20</accession>
<dbReference type="Pfam" id="PF08423">
    <property type="entry name" value="Rad51"/>
    <property type="match status" value="1"/>
</dbReference>
<dbReference type="PROSITE" id="PS50162">
    <property type="entry name" value="RECA_2"/>
    <property type="match status" value="1"/>
</dbReference>
<dbReference type="GO" id="GO:0090656">
    <property type="term" value="P:t-circle formation"/>
    <property type="evidence" value="ECO:0007669"/>
    <property type="project" value="TreeGrafter"/>
</dbReference>
<evidence type="ECO:0000256" key="2">
    <source>
        <dbReference type="ARBA" id="ARBA00022840"/>
    </source>
</evidence>
<keyword evidence="1" id="KW-0547">Nucleotide-binding</keyword>
<dbReference type="GO" id="GO:0140664">
    <property type="term" value="F:ATP-dependent DNA damage sensor activity"/>
    <property type="evidence" value="ECO:0007669"/>
    <property type="project" value="InterPro"/>
</dbReference>
<dbReference type="Proteomes" id="UP001652626">
    <property type="component" value="Chromosome 19"/>
</dbReference>
<evidence type="ECO:0000313" key="5">
    <source>
        <dbReference type="RefSeq" id="XP_026494239.2"/>
    </source>
</evidence>
<keyword evidence="2" id="KW-0067">ATP-binding</keyword>
<dbReference type="OMA" id="WANQVTV"/>
<dbReference type="GO" id="GO:0033065">
    <property type="term" value="C:Rad51C-XRCC3 complex"/>
    <property type="evidence" value="ECO:0007669"/>
    <property type="project" value="TreeGrafter"/>
</dbReference>
<dbReference type="InterPro" id="IPR020588">
    <property type="entry name" value="RecA_ATP-bd"/>
</dbReference>
<dbReference type="GO" id="GO:0005524">
    <property type="term" value="F:ATP binding"/>
    <property type="evidence" value="ECO:0007669"/>
    <property type="project" value="UniProtKB-KW"/>
</dbReference>
<dbReference type="GO" id="GO:0000722">
    <property type="term" value="P:telomere maintenance via recombination"/>
    <property type="evidence" value="ECO:0007669"/>
    <property type="project" value="TreeGrafter"/>
</dbReference>
<organism evidence="4 5">
    <name type="scientific">Vanessa tameamea</name>
    <name type="common">Kamehameha butterfly</name>
    <dbReference type="NCBI Taxonomy" id="334116"/>
    <lineage>
        <taxon>Eukaryota</taxon>
        <taxon>Metazoa</taxon>
        <taxon>Ecdysozoa</taxon>
        <taxon>Arthropoda</taxon>
        <taxon>Hexapoda</taxon>
        <taxon>Insecta</taxon>
        <taxon>Pterygota</taxon>
        <taxon>Neoptera</taxon>
        <taxon>Endopterygota</taxon>
        <taxon>Lepidoptera</taxon>
        <taxon>Glossata</taxon>
        <taxon>Ditrysia</taxon>
        <taxon>Papilionoidea</taxon>
        <taxon>Nymphalidae</taxon>
        <taxon>Nymphalinae</taxon>
        <taxon>Vanessa</taxon>
    </lineage>
</organism>
<feature type="domain" description="RecA family profile 1" evidence="3">
    <location>
        <begin position="70"/>
        <end position="233"/>
    </location>
</feature>
<evidence type="ECO:0000256" key="1">
    <source>
        <dbReference type="ARBA" id="ARBA00022741"/>
    </source>
</evidence>
<dbReference type="GO" id="GO:0000400">
    <property type="term" value="F:four-way junction DNA binding"/>
    <property type="evidence" value="ECO:0007669"/>
    <property type="project" value="TreeGrafter"/>
</dbReference>
<name>A0A8B8IB20_VANTA</name>
<gene>
    <name evidence="5" type="primary">LOC113399350</name>
</gene>
<dbReference type="GO" id="GO:0005657">
    <property type="term" value="C:replication fork"/>
    <property type="evidence" value="ECO:0007669"/>
    <property type="project" value="TreeGrafter"/>
</dbReference>
<reference evidence="5" key="1">
    <citation type="submission" date="2025-08" db="UniProtKB">
        <authorList>
            <consortium name="RefSeq"/>
        </authorList>
    </citation>
    <scope>IDENTIFICATION</scope>
    <source>
        <tissue evidence="5">Whole body</tissue>
    </source>
</reference>
<dbReference type="PANTHER" id="PTHR46487:SF1">
    <property type="entry name" value="DNA REPAIR PROTEIN XRCC3"/>
    <property type="match status" value="1"/>
</dbReference>
<dbReference type="GO" id="GO:0045003">
    <property type="term" value="P:double-strand break repair via synthesis-dependent strand annealing"/>
    <property type="evidence" value="ECO:0007669"/>
    <property type="project" value="TreeGrafter"/>
</dbReference>
<dbReference type="RefSeq" id="XP_026494239.2">
    <property type="nucleotide sequence ID" value="XM_026638454.2"/>
</dbReference>
<sequence>MDTLKDLLPTRLFEVLEKAGICTTKQIIILSVWDIKKLTNLFNDDIKLLKNILSNNCSPVSISGNSLEDKNVAVKTGCASIDKILKGGFRIGTLTEMYGESGSGKTQIALQTAVYCGTSGCVFICTEDLFPVKRFNQISQYVWHDIKDTECKKNIFIEHLTEAHELISCIRVRLPKLLKFNKISAVILDSVAAPFRCENTNYVQRAEELKELAILLLNIAQEYNIAVICINQVTACFTGSDDVLPTLGLVWSNLISCRLKLTKTIDYRELTIAFAPHLSNAQGAKFIITKNGIEDMENILINK</sequence>
<dbReference type="InterPro" id="IPR013632">
    <property type="entry name" value="Rad51_C"/>
</dbReference>
<evidence type="ECO:0000259" key="3">
    <source>
        <dbReference type="PROSITE" id="PS50162"/>
    </source>
</evidence>
<protein>
    <submittedName>
        <fullName evidence="5">DNA repair protein XRCC3</fullName>
    </submittedName>
</protein>
<dbReference type="InterPro" id="IPR016467">
    <property type="entry name" value="DNA_recomb/repair_RecA-like"/>
</dbReference>
<keyword evidence="4" id="KW-1185">Reference proteome</keyword>
<dbReference type="InterPro" id="IPR027417">
    <property type="entry name" value="P-loop_NTPase"/>
</dbReference>